<dbReference type="InterPro" id="IPR003100">
    <property type="entry name" value="PAZ_dom"/>
</dbReference>
<dbReference type="GO" id="GO:0005524">
    <property type="term" value="F:ATP binding"/>
    <property type="evidence" value="ECO:0007669"/>
    <property type="project" value="UniProtKB-KW"/>
</dbReference>
<dbReference type="PROSITE" id="PS51192">
    <property type="entry name" value="HELICASE_ATP_BIND_1"/>
    <property type="match status" value="1"/>
</dbReference>
<comment type="similarity">
    <text evidence="15">Belongs to the helicase family. Dicer subfamily.</text>
</comment>
<dbReference type="GO" id="GO:0046872">
    <property type="term" value="F:metal ion binding"/>
    <property type="evidence" value="ECO:0007669"/>
    <property type="project" value="UniProtKB-KW"/>
</dbReference>
<dbReference type="FunFam" id="3.40.50.300:FF:000628">
    <property type="entry name" value="Endoribonuclease Dicer"/>
    <property type="match status" value="1"/>
</dbReference>
<dbReference type="InterPro" id="IPR036389">
    <property type="entry name" value="RNase_III_sf"/>
</dbReference>
<evidence type="ECO:0000256" key="9">
    <source>
        <dbReference type="ARBA" id="ARBA00022806"/>
    </source>
</evidence>
<comment type="cofactor">
    <cofactor evidence="2">
        <name>Mg(2+)</name>
        <dbReference type="ChEBI" id="CHEBI:18420"/>
    </cofactor>
</comment>
<feature type="domain" description="Helicase ATP-binding" evidence="20">
    <location>
        <begin position="17"/>
        <end position="195"/>
    </location>
</feature>
<dbReference type="GO" id="GO:0004386">
    <property type="term" value="F:helicase activity"/>
    <property type="evidence" value="ECO:0007669"/>
    <property type="project" value="UniProtKB-KW"/>
</dbReference>
<evidence type="ECO:0000256" key="4">
    <source>
        <dbReference type="ARBA" id="ARBA00022723"/>
    </source>
</evidence>
<dbReference type="SUPFAM" id="SSF52540">
    <property type="entry name" value="P-loop containing nucleoside triphosphate hydrolases"/>
    <property type="match status" value="1"/>
</dbReference>
<accession>A0A0L7RBU3</accession>
<dbReference type="Pfam" id="PF04851">
    <property type="entry name" value="ResIII"/>
    <property type="match status" value="1"/>
</dbReference>
<evidence type="ECO:0000256" key="2">
    <source>
        <dbReference type="ARBA" id="ARBA00001946"/>
    </source>
</evidence>
<feature type="domain" description="RNase III" evidence="18">
    <location>
        <begin position="1246"/>
        <end position="1265"/>
    </location>
</feature>
<dbReference type="InterPro" id="IPR000999">
    <property type="entry name" value="RNase_III_dom"/>
</dbReference>
<evidence type="ECO:0000259" key="18">
    <source>
        <dbReference type="PROSITE" id="PS50142"/>
    </source>
</evidence>
<keyword evidence="7" id="KW-0255">Endonuclease</keyword>
<dbReference type="SUPFAM" id="SSF101690">
    <property type="entry name" value="PAZ domain"/>
    <property type="match status" value="1"/>
</dbReference>
<evidence type="ECO:0000256" key="3">
    <source>
        <dbReference type="ARBA" id="ARBA00022722"/>
    </source>
</evidence>
<evidence type="ECO:0000256" key="6">
    <source>
        <dbReference type="ARBA" id="ARBA00022741"/>
    </source>
</evidence>
<evidence type="ECO:0000313" key="22">
    <source>
        <dbReference type="EMBL" id="KOC68324.1"/>
    </source>
</evidence>
<evidence type="ECO:0000256" key="16">
    <source>
        <dbReference type="PROSITE-ProRule" id="PRU00266"/>
    </source>
</evidence>
<dbReference type="GO" id="GO:0003677">
    <property type="term" value="F:DNA binding"/>
    <property type="evidence" value="ECO:0007669"/>
    <property type="project" value="InterPro"/>
</dbReference>
<evidence type="ECO:0000256" key="13">
    <source>
        <dbReference type="ARBA" id="ARBA00023158"/>
    </source>
</evidence>
<evidence type="ECO:0000256" key="8">
    <source>
        <dbReference type="ARBA" id="ARBA00022801"/>
    </source>
</evidence>
<dbReference type="PROSITE" id="PS00517">
    <property type="entry name" value="RNASE_3_1"/>
    <property type="match status" value="1"/>
</dbReference>
<dbReference type="CDD" id="cd15903">
    <property type="entry name" value="Dicer_PBD"/>
    <property type="match status" value="1"/>
</dbReference>
<evidence type="ECO:0000259" key="20">
    <source>
        <dbReference type="PROSITE" id="PS51192"/>
    </source>
</evidence>
<evidence type="ECO:0000256" key="11">
    <source>
        <dbReference type="ARBA" id="ARBA00022842"/>
    </source>
</evidence>
<dbReference type="Proteomes" id="UP000053825">
    <property type="component" value="Unassembled WGS sequence"/>
</dbReference>
<dbReference type="Gene3D" id="2.170.260.10">
    <property type="entry name" value="paz domain"/>
    <property type="match status" value="1"/>
</dbReference>
<dbReference type="STRING" id="597456.A0A0L7RBU3"/>
<dbReference type="Pfam" id="PF00271">
    <property type="entry name" value="Helicase_C"/>
    <property type="match status" value="1"/>
</dbReference>
<dbReference type="InterPro" id="IPR014001">
    <property type="entry name" value="Helicase_ATP-bd"/>
</dbReference>
<dbReference type="InterPro" id="IPR001650">
    <property type="entry name" value="Helicase_C-like"/>
</dbReference>
<dbReference type="GO" id="GO:0004525">
    <property type="term" value="F:ribonuclease III activity"/>
    <property type="evidence" value="ECO:0007669"/>
    <property type="project" value="InterPro"/>
</dbReference>
<dbReference type="InterPro" id="IPR014720">
    <property type="entry name" value="dsRBD_dom"/>
</dbReference>
<dbReference type="SMART" id="SM00487">
    <property type="entry name" value="DEXDc"/>
    <property type="match status" value="1"/>
</dbReference>
<dbReference type="InterPro" id="IPR044441">
    <property type="entry name" value="DICER_DSRM"/>
</dbReference>
<feature type="domain" description="DRBM" evidence="17">
    <location>
        <begin position="1337"/>
        <end position="1359"/>
    </location>
</feature>
<dbReference type="GO" id="GO:0031054">
    <property type="term" value="P:pre-miRNA processing"/>
    <property type="evidence" value="ECO:0007669"/>
    <property type="project" value="InterPro"/>
</dbReference>
<dbReference type="SUPFAM" id="SSF54768">
    <property type="entry name" value="dsRNA-binding domain-like"/>
    <property type="match status" value="1"/>
</dbReference>
<dbReference type="CDD" id="cd00593">
    <property type="entry name" value="RIBOc"/>
    <property type="match status" value="1"/>
</dbReference>
<evidence type="ECO:0000256" key="14">
    <source>
        <dbReference type="ARBA" id="ARBA00023211"/>
    </source>
</evidence>
<dbReference type="InterPro" id="IPR036085">
    <property type="entry name" value="PAZ_dom_sf"/>
</dbReference>
<gene>
    <name evidence="22" type="ORF">WH47_03482</name>
</gene>
<dbReference type="InterPro" id="IPR048512">
    <property type="entry name" value="Dicer_platform"/>
</dbReference>
<keyword evidence="5" id="KW-0677">Repeat</keyword>
<comment type="cofactor">
    <cofactor evidence="1">
        <name>Mn(2+)</name>
        <dbReference type="ChEBI" id="CHEBI:29035"/>
    </cofactor>
</comment>
<evidence type="ECO:0000256" key="7">
    <source>
        <dbReference type="ARBA" id="ARBA00022759"/>
    </source>
</evidence>
<dbReference type="Pfam" id="PF02170">
    <property type="entry name" value="PAZ"/>
    <property type="match status" value="1"/>
</dbReference>
<dbReference type="InterPro" id="IPR027417">
    <property type="entry name" value="P-loop_NTPase"/>
</dbReference>
<dbReference type="SMART" id="SM00535">
    <property type="entry name" value="RIBOc"/>
    <property type="match status" value="1"/>
</dbReference>
<feature type="domain" description="RNase III" evidence="18">
    <location>
        <begin position="980"/>
        <end position="1154"/>
    </location>
</feature>
<dbReference type="Pfam" id="PF20931">
    <property type="entry name" value="Dicer_platform"/>
    <property type="match status" value="1"/>
</dbReference>
<sequence length="1361" mass="156824">MENSANDFIPRAYQIDLFEIALRENTIVYLPTGTGKTFIATMLIKALSADIRKPYNEGGKHTIFIVNTVALVDQQSKYIARMIGLSCGALNGTLKCDFWKETEWNMQLQKHRIFVMTADILLNALTQGYIFLNRINLLIFDECHAAVNDHPMRQIMKCFTHYSKEEHPRILGLTAVLINCNVSLTQIESHIQCLETTFHARIATVDTPLNKYATPKEIIVEFDNYIIPDVGIRINNILNEISHVLKHIVLKDTLNNLETSTIFRPKPMKKKLSIIVKNMQEQLSSLGIYGASKCALIHLIQLEHIKKGIIHESTICTLEYLVAQITKCRKLLEDEMKDHTEIEKIYNYSSDSVRKLFTILKDYHNNNISKLKFCCIIFVQRRFTANLLYQILKNLCECDEEYKFLQPDYVTGYNRNPYSTSRELLCLSKWNNEALHRFKNGSTNCLVATDVVDEGVDITLCSLIVRYNMPLTMRAYVQSKGRARHSISQYTLLLPKDDLSNLKRYQSFKAMEQYLQQVLFFILTENMNYLFPNWIDEHETEDTAIIGRYQKKRSYKLQVKQKLITYLLKYSKCFPPALYGAFPLPVVTLYLHLLHAKPNYSVSNDDNRHLVLYNLLHNDSGFGILSTKQMPEIPSFPIFMRVGELNVDVKINYTTLHLSKEEIGYLKVFHTLIFNEIVPIIKSFMVFDNYNLDNCFLIVPVDEDKNINWKVIKQYNCIRHISPPVPFHFEKDCNDYELALVMPNYRASSNMYIVTKVCDDLTPKSCFPNDDFFTYADYYKEKHDLVINDLSQPMLEVKAISNNINYIIPRCIDSLKNFREHLVPELCSKINFPALYWLKATLLPSILHRISQLLIAEDLRYTIATEIKLGSLSNNNKWPPLLLTGEEEEEVGEESVEPLLDIPSIENVDNLQSEQTLNERETDILNIELCDYPWSKHEEPPNLNNKVKFINTPSVSVPLLKIMSLKDPHEPIDPVQIMYALTTKKAHDAFNLERLEFLGDSYLKFIISLFLHERYPQYSEGELTTLKGQLVGNRNLYYCGIKKYIPGRMKVDDFMPFSNFVAPAYAVFRHLQQVLLDAKVSPNVLYEIRIPHNEQFDGHISEDTKCMMQDKVLNWETAESQTGMEHYLGIQTVSDKSISDCMEALIGAYLQNVGIKNTVTLLKWFQILPNESDISEVLYSTPENPIIAEGNINHLMPWASDIETKLGYKFKNRALLLQAFTHPSYTLLWILLEEPKHTVAEHVDIPKVLGDIFESSIGAIYLDSGKNLMTVWKVIYSIMHTEIDEFSKNIPKQPIRVLYETQGARPQFLNSTVIEGTNTVMVPLKVFVAGKVKFFYGCGGNKKQAKCAAAKQALKSLLCKI</sequence>
<dbReference type="Gene3D" id="3.30.160.20">
    <property type="match status" value="1"/>
</dbReference>
<protein>
    <submittedName>
        <fullName evidence="22">Endoribonuclease dcr-1</fullName>
    </submittedName>
</protein>
<evidence type="ECO:0000256" key="15">
    <source>
        <dbReference type="ARBA" id="ARBA00035116"/>
    </source>
</evidence>
<dbReference type="InterPro" id="IPR048513">
    <property type="entry name" value="Dicer_PBD"/>
</dbReference>
<evidence type="ECO:0000259" key="17">
    <source>
        <dbReference type="PROSITE" id="PS50137"/>
    </source>
</evidence>
<keyword evidence="11" id="KW-0460">Magnesium</keyword>
<keyword evidence="4" id="KW-0479">Metal-binding</keyword>
<dbReference type="OrthoDB" id="2392202at2759"/>
<dbReference type="Gene3D" id="1.10.1520.10">
    <property type="entry name" value="Ribonuclease III domain"/>
    <property type="match status" value="3"/>
</dbReference>
<dbReference type="Pfam" id="PF20932">
    <property type="entry name" value="Dicer_dsRBD"/>
    <property type="match status" value="1"/>
</dbReference>
<dbReference type="GO" id="GO:0003723">
    <property type="term" value="F:RNA binding"/>
    <property type="evidence" value="ECO:0007669"/>
    <property type="project" value="UniProtKB-UniRule"/>
</dbReference>
<dbReference type="InterPro" id="IPR006935">
    <property type="entry name" value="Helicase/UvrB_N"/>
</dbReference>
<dbReference type="GO" id="GO:0005634">
    <property type="term" value="C:nucleus"/>
    <property type="evidence" value="ECO:0007669"/>
    <property type="project" value="TreeGrafter"/>
</dbReference>
<evidence type="ECO:0000256" key="5">
    <source>
        <dbReference type="ARBA" id="ARBA00022737"/>
    </source>
</evidence>
<keyword evidence="10" id="KW-0067">ATP-binding</keyword>
<dbReference type="EMBL" id="KQ414617">
    <property type="protein sequence ID" value="KOC68324.1"/>
    <property type="molecule type" value="Genomic_DNA"/>
</dbReference>
<evidence type="ECO:0000259" key="21">
    <source>
        <dbReference type="PROSITE" id="PS51194"/>
    </source>
</evidence>
<evidence type="ECO:0000256" key="12">
    <source>
        <dbReference type="ARBA" id="ARBA00022884"/>
    </source>
</evidence>
<dbReference type="GO" id="GO:0030422">
    <property type="term" value="P:siRNA processing"/>
    <property type="evidence" value="ECO:0007669"/>
    <property type="project" value="InterPro"/>
</dbReference>
<organism evidence="22 23">
    <name type="scientific">Habropoda laboriosa</name>
    <dbReference type="NCBI Taxonomy" id="597456"/>
    <lineage>
        <taxon>Eukaryota</taxon>
        <taxon>Metazoa</taxon>
        <taxon>Ecdysozoa</taxon>
        <taxon>Arthropoda</taxon>
        <taxon>Hexapoda</taxon>
        <taxon>Insecta</taxon>
        <taxon>Pterygota</taxon>
        <taxon>Neoptera</taxon>
        <taxon>Endopterygota</taxon>
        <taxon>Hymenoptera</taxon>
        <taxon>Apocrita</taxon>
        <taxon>Aculeata</taxon>
        <taxon>Apoidea</taxon>
        <taxon>Anthophila</taxon>
        <taxon>Apidae</taxon>
        <taxon>Habropoda</taxon>
    </lineage>
</organism>
<dbReference type="PROSITE" id="PS50821">
    <property type="entry name" value="PAZ"/>
    <property type="match status" value="1"/>
</dbReference>
<reference evidence="22 23" key="1">
    <citation type="submission" date="2015-07" db="EMBL/GenBank/DDBJ databases">
        <title>The genome of Habropoda laboriosa.</title>
        <authorList>
            <person name="Pan H."/>
            <person name="Kapheim K."/>
        </authorList>
    </citation>
    <scope>NUCLEOTIDE SEQUENCE [LARGE SCALE GENOMIC DNA]</scope>
    <source>
        <strain evidence="22">0110345459</strain>
    </source>
</reference>
<keyword evidence="3" id="KW-0540">Nuclease</keyword>
<dbReference type="Gene3D" id="3.40.50.300">
    <property type="entry name" value="P-loop containing nucleotide triphosphate hydrolases"/>
    <property type="match status" value="2"/>
</dbReference>
<evidence type="ECO:0000256" key="1">
    <source>
        <dbReference type="ARBA" id="ARBA00001936"/>
    </source>
</evidence>
<feature type="domain" description="Helicase C-terminal" evidence="21">
    <location>
        <begin position="363"/>
        <end position="527"/>
    </location>
</feature>
<keyword evidence="9" id="KW-0347">Helicase</keyword>
<keyword evidence="8" id="KW-0378">Hydrolase</keyword>
<dbReference type="SUPFAM" id="SSF69065">
    <property type="entry name" value="RNase III domain-like"/>
    <property type="match status" value="2"/>
</dbReference>
<keyword evidence="23" id="KW-1185">Reference proteome</keyword>
<dbReference type="PANTHER" id="PTHR14950">
    <property type="entry name" value="DICER-RELATED"/>
    <property type="match status" value="1"/>
</dbReference>
<keyword evidence="13" id="KW-0943">RNA-mediated gene silencing</keyword>
<evidence type="ECO:0000256" key="10">
    <source>
        <dbReference type="ARBA" id="ARBA00022840"/>
    </source>
</evidence>
<name>A0A0L7RBU3_9HYME</name>
<dbReference type="PROSITE" id="PS51194">
    <property type="entry name" value="HELICASE_CTER"/>
    <property type="match status" value="1"/>
</dbReference>
<evidence type="ECO:0000313" key="23">
    <source>
        <dbReference type="Proteomes" id="UP000053825"/>
    </source>
</evidence>
<dbReference type="PROSITE" id="PS50137">
    <property type="entry name" value="DS_RBD"/>
    <property type="match status" value="1"/>
</dbReference>
<dbReference type="SMART" id="SM00490">
    <property type="entry name" value="HELICc"/>
    <property type="match status" value="1"/>
</dbReference>
<dbReference type="GO" id="GO:0005737">
    <property type="term" value="C:cytoplasm"/>
    <property type="evidence" value="ECO:0007669"/>
    <property type="project" value="TreeGrafter"/>
</dbReference>
<dbReference type="CDD" id="cd18034">
    <property type="entry name" value="DEXHc_dicer"/>
    <property type="match status" value="1"/>
</dbReference>
<dbReference type="GO" id="GO:0006309">
    <property type="term" value="P:apoptotic DNA fragmentation"/>
    <property type="evidence" value="ECO:0007669"/>
    <property type="project" value="TreeGrafter"/>
</dbReference>
<dbReference type="SMART" id="SM00949">
    <property type="entry name" value="PAZ"/>
    <property type="match status" value="1"/>
</dbReference>
<keyword evidence="12 16" id="KW-0694">RNA-binding</keyword>
<dbReference type="Pfam" id="PF00636">
    <property type="entry name" value="Ribonuclease_3"/>
    <property type="match status" value="1"/>
</dbReference>
<proteinExistence type="inferred from homology"/>
<feature type="domain" description="PAZ" evidence="19">
    <location>
        <begin position="710"/>
        <end position="831"/>
    </location>
</feature>
<evidence type="ECO:0000259" key="19">
    <source>
        <dbReference type="PROSITE" id="PS50821"/>
    </source>
</evidence>
<keyword evidence="14" id="KW-0464">Manganese</keyword>
<dbReference type="PROSITE" id="PS50142">
    <property type="entry name" value="RNASE_3_2"/>
    <property type="match status" value="2"/>
</dbReference>
<keyword evidence="6" id="KW-0547">Nucleotide-binding</keyword>
<dbReference type="PANTHER" id="PTHR14950:SF37">
    <property type="entry name" value="ENDORIBONUCLEASE DICER"/>
    <property type="match status" value="1"/>
</dbReference>
<dbReference type="GO" id="GO:0004530">
    <property type="term" value="F:deoxyribonuclease I activity"/>
    <property type="evidence" value="ECO:0007669"/>
    <property type="project" value="TreeGrafter"/>
</dbReference>